<protein>
    <submittedName>
        <fullName evidence="1">Uncharacterized protein</fullName>
    </submittedName>
</protein>
<accession>A0A918CFM2</accession>
<sequence>MTRTALDAALRQINVQVDPDMPLFAWKEVGLILPCAYGVANRAVLSRGVPLPTT</sequence>
<dbReference type="RefSeq" id="WP_189091838.1">
    <property type="nucleotide sequence ID" value="NZ_BMQL01000024.1"/>
</dbReference>
<dbReference type="EMBL" id="BMQL01000024">
    <property type="protein sequence ID" value="GGR19924.1"/>
    <property type="molecule type" value="Genomic_DNA"/>
</dbReference>
<dbReference type="AlphaFoldDB" id="A0A918CFM2"/>
<dbReference type="Proteomes" id="UP000603865">
    <property type="component" value="Unassembled WGS sequence"/>
</dbReference>
<evidence type="ECO:0000313" key="1">
    <source>
        <dbReference type="EMBL" id="GGR19924.1"/>
    </source>
</evidence>
<reference evidence="1" key="1">
    <citation type="journal article" date="2014" name="Int. J. Syst. Evol. Microbiol.">
        <title>Complete genome sequence of Corynebacterium casei LMG S-19264T (=DSM 44701T), isolated from a smear-ripened cheese.</title>
        <authorList>
            <consortium name="US DOE Joint Genome Institute (JGI-PGF)"/>
            <person name="Walter F."/>
            <person name="Albersmeier A."/>
            <person name="Kalinowski J."/>
            <person name="Ruckert C."/>
        </authorList>
    </citation>
    <scope>NUCLEOTIDE SEQUENCE</scope>
    <source>
        <strain evidence="1">JCM 31311</strain>
    </source>
</reference>
<proteinExistence type="predicted"/>
<reference evidence="1" key="2">
    <citation type="submission" date="2020-09" db="EMBL/GenBank/DDBJ databases">
        <authorList>
            <person name="Sun Q."/>
            <person name="Ohkuma M."/>
        </authorList>
    </citation>
    <scope>NUCLEOTIDE SEQUENCE</scope>
    <source>
        <strain evidence="1">JCM 31311</strain>
    </source>
</reference>
<name>A0A918CFM2_9DEIO</name>
<comment type="caution">
    <text evidence="1">The sequence shown here is derived from an EMBL/GenBank/DDBJ whole genome shotgun (WGS) entry which is preliminary data.</text>
</comment>
<keyword evidence="2" id="KW-1185">Reference proteome</keyword>
<evidence type="ECO:0000313" key="2">
    <source>
        <dbReference type="Proteomes" id="UP000603865"/>
    </source>
</evidence>
<gene>
    <name evidence="1" type="ORF">GCM10008957_35390</name>
</gene>
<organism evidence="1 2">
    <name type="scientific">Deinococcus ruber</name>
    <dbReference type="NCBI Taxonomy" id="1848197"/>
    <lineage>
        <taxon>Bacteria</taxon>
        <taxon>Thermotogati</taxon>
        <taxon>Deinococcota</taxon>
        <taxon>Deinococci</taxon>
        <taxon>Deinococcales</taxon>
        <taxon>Deinococcaceae</taxon>
        <taxon>Deinococcus</taxon>
    </lineage>
</organism>